<evidence type="ECO:0000256" key="2">
    <source>
        <dbReference type="ARBA" id="ARBA00022573"/>
    </source>
</evidence>
<protein>
    <submittedName>
        <fullName evidence="7">Precorrin-6y C5,15-methyltransferase (Decarboxylating), CbiE subunit</fullName>
    </submittedName>
</protein>
<sequence>MKIVGVGCGPGMLTEEAISAIESADLIYGSERALELASAHIEKKCDARIISDYKSLRTLTDNAVILSTGDPMLAGLGYLDGEIVSGISSYQYACAKLKIAMTKTTIVNAHAKDHDKAFDEICFDVSRGKIVFIIADPEFSTEKLAEKLEEESPDCKIAVCERLGYPDEIIQKGDVRNPPSPRSGLFVLFAGDF</sequence>
<comment type="pathway">
    <text evidence="1">Cofactor biosynthesis; adenosylcobalamin biosynthesis.</text>
</comment>
<dbReference type="OrthoDB" id="42238at2157"/>
<dbReference type="InterPro" id="IPR014777">
    <property type="entry name" value="4pyrrole_Mease_sub1"/>
</dbReference>
<keyword evidence="8" id="KW-1185">Reference proteome</keyword>
<dbReference type="InterPro" id="IPR012818">
    <property type="entry name" value="CbiE"/>
</dbReference>
<evidence type="ECO:0000256" key="1">
    <source>
        <dbReference type="ARBA" id="ARBA00004953"/>
    </source>
</evidence>
<evidence type="ECO:0000256" key="4">
    <source>
        <dbReference type="ARBA" id="ARBA00022679"/>
    </source>
</evidence>
<dbReference type="AlphaFoldDB" id="E1RHX6"/>
<gene>
    <name evidence="7" type="ordered locus">Mpet_1761</name>
</gene>
<dbReference type="Pfam" id="PF00590">
    <property type="entry name" value="TP_methylase"/>
    <property type="match status" value="1"/>
</dbReference>
<dbReference type="Gene3D" id="3.40.1010.10">
    <property type="entry name" value="Cobalt-precorrin-4 Transmethylase, Domain 1"/>
    <property type="match status" value="1"/>
</dbReference>
<dbReference type="CDD" id="cd11644">
    <property type="entry name" value="Precorrin-6Y-MT"/>
    <property type="match status" value="1"/>
</dbReference>
<dbReference type="GO" id="GO:0032259">
    <property type="term" value="P:methylation"/>
    <property type="evidence" value="ECO:0007669"/>
    <property type="project" value="UniProtKB-KW"/>
</dbReference>
<dbReference type="HOGENOM" id="CLU_089162_3_0_2"/>
<dbReference type="STRING" id="679926.Mpet_1761"/>
<proteinExistence type="predicted"/>
<dbReference type="InterPro" id="IPR014776">
    <property type="entry name" value="4pyrrole_Mease_sub2"/>
</dbReference>
<dbReference type="InterPro" id="IPR000878">
    <property type="entry name" value="4pyrrol_Mease"/>
</dbReference>
<dbReference type="PANTHER" id="PTHR43182:SF1">
    <property type="entry name" value="COBALT-PRECORRIN-7 C(5)-METHYLTRANSFERASE"/>
    <property type="match status" value="1"/>
</dbReference>
<evidence type="ECO:0000256" key="3">
    <source>
        <dbReference type="ARBA" id="ARBA00022603"/>
    </source>
</evidence>
<dbReference type="Gene3D" id="3.30.950.10">
    <property type="entry name" value="Methyltransferase, Cobalt-precorrin-4 Transmethylase, Domain 2"/>
    <property type="match status" value="1"/>
</dbReference>
<evidence type="ECO:0000313" key="8">
    <source>
        <dbReference type="Proteomes" id="UP000006565"/>
    </source>
</evidence>
<dbReference type="NCBIfam" id="TIGR02467">
    <property type="entry name" value="CbiE"/>
    <property type="match status" value="1"/>
</dbReference>
<dbReference type="SUPFAM" id="SSF53790">
    <property type="entry name" value="Tetrapyrrole methylase"/>
    <property type="match status" value="1"/>
</dbReference>
<name>E1RHX6_METP4</name>
<feature type="domain" description="Tetrapyrrole methylase" evidence="6">
    <location>
        <begin position="2"/>
        <end position="176"/>
    </location>
</feature>
<dbReference type="InterPro" id="IPR035996">
    <property type="entry name" value="4pyrrol_Methylase_sf"/>
</dbReference>
<dbReference type="GO" id="GO:0009236">
    <property type="term" value="P:cobalamin biosynthetic process"/>
    <property type="evidence" value="ECO:0007669"/>
    <property type="project" value="UniProtKB-UniPathway"/>
</dbReference>
<accession>E1RHX6</accession>
<dbReference type="PANTHER" id="PTHR43182">
    <property type="entry name" value="COBALT-PRECORRIN-6B C(15)-METHYLTRANSFERASE (DECARBOXYLATING)"/>
    <property type="match status" value="1"/>
</dbReference>
<keyword evidence="3 7" id="KW-0489">Methyltransferase</keyword>
<dbReference type="KEGG" id="mpi:Mpet_1761"/>
<evidence type="ECO:0000313" key="7">
    <source>
        <dbReference type="EMBL" id="ADN36514.1"/>
    </source>
</evidence>
<keyword evidence="4 7" id="KW-0808">Transferase</keyword>
<evidence type="ECO:0000256" key="5">
    <source>
        <dbReference type="ARBA" id="ARBA00022691"/>
    </source>
</evidence>
<keyword evidence="2" id="KW-0169">Cobalamin biosynthesis</keyword>
<dbReference type="InterPro" id="IPR050714">
    <property type="entry name" value="Cobalamin_biosynth_MTase"/>
</dbReference>
<reference evidence="7 8" key="1">
    <citation type="journal article" date="2010" name="Stand. Genomic Sci.">
        <title>Complete genome sequence of Methanoplanus petrolearius type strain (SEBR 4847).</title>
        <authorList>
            <person name="Brambilla E."/>
            <person name="Djao O.D."/>
            <person name="Daligault H."/>
            <person name="Lapidus A."/>
            <person name="Lucas S."/>
            <person name="Hammon N."/>
            <person name="Nolan M."/>
            <person name="Tice H."/>
            <person name="Cheng J.F."/>
            <person name="Han C."/>
            <person name="Tapia R."/>
            <person name="Goodwin L."/>
            <person name="Pitluck S."/>
            <person name="Liolios K."/>
            <person name="Ivanova N."/>
            <person name="Mavromatis K."/>
            <person name="Mikhailova N."/>
            <person name="Pati A."/>
            <person name="Chen A."/>
            <person name="Palaniappan K."/>
            <person name="Land M."/>
            <person name="Hauser L."/>
            <person name="Chang Y.J."/>
            <person name="Jeffries C.D."/>
            <person name="Rohde M."/>
            <person name="Spring S."/>
            <person name="Sikorski J."/>
            <person name="Goker M."/>
            <person name="Woyke T."/>
            <person name="Bristow J."/>
            <person name="Eisen J.A."/>
            <person name="Markowitz V."/>
            <person name="Hugenholtz P."/>
            <person name="Kyrpides N.C."/>
            <person name="Klenk H.P."/>
        </authorList>
    </citation>
    <scope>NUCLEOTIDE SEQUENCE [LARGE SCALE GENOMIC DNA]</scope>
    <source>
        <strain evidence="8">DSM 11571 / OCM 486 / SEBR 4847</strain>
    </source>
</reference>
<dbReference type="eggNOG" id="arCOG00650">
    <property type="taxonomic scope" value="Archaea"/>
</dbReference>
<dbReference type="NCBIfam" id="NF004461">
    <property type="entry name" value="PRK05787.2-4"/>
    <property type="match status" value="1"/>
</dbReference>
<organism evidence="7 8">
    <name type="scientific">Methanolacinia petrolearia (strain DSM 11571 / OCM 486 / SEBR 4847)</name>
    <name type="common">Methanoplanus petrolearius</name>
    <dbReference type="NCBI Taxonomy" id="679926"/>
    <lineage>
        <taxon>Archaea</taxon>
        <taxon>Methanobacteriati</taxon>
        <taxon>Methanobacteriota</taxon>
        <taxon>Stenosarchaea group</taxon>
        <taxon>Methanomicrobia</taxon>
        <taxon>Methanomicrobiales</taxon>
        <taxon>Methanomicrobiaceae</taxon>
        <taxon>Methanolacinia</taxon>
    </lineage>
</organism>
<dbReference type="UniPathway" id="UPA00148"/>
<dbReference type="GO" id="GO:0008276">
    <property type="term" value="F:protein methyltransferase activity"/>
    <property type="evidence" value="ECO:0007669"/>
    <property type="project" value="InterPro"/>
</dbReference>
<keyword evidence="5" id="KW-0949">S-adenosyl-L-methionine</keyword>
<dbReference type="Proteomes" id="UP000006565">
    <property type="component" value="Chromosome"/>
</dbReference>
<evidence type="ECO:0000259" key="6">
    <source>
        <dbReference type="Pfam" id="PF00590"/>
    </source>
</evidence>
<dbReference type="EMBL" id="CP002117">
    <property type="protein sequence ID" value="ADN36514.1"/>
    <property type="molecule type" value="Genomic_DNA"/>
</dbReference>